<organism evidence="1">
    <name type="scientific">Anguilla anguilla</name>
    <name type="common">European freshwater eel</name>
    <name type="synonym">Muraena anguilla</name>
    <dbReference type="NCBI Taxonomy" id="7936"/>
    <lineage>
        <taxon>Eukaryota</taxon>
        <taxon>Metazoa</taxon>
        <taxon>Chordata</taxon>
        <taxon>Craniata</taxon>
        <taxon>Vertebrata</taxon>
        <taxon>Euteleostomi</taxon>
        <taxon>Actinopterygii</taxon>
        <taxon>Neopterygii</taxon>
        <taxon>Teleostei</taxon>
        <taxon>Anguilliformes</taxon>
        <taxon>Anguillidae</taxon>
        <taxon>Anguilla</taxon>
    </lineage>
</organism>
<reference evidence="1" key="2">
    <citation type="journal article" date="2015" name="Fish Shellfish Immunol.">
        <title>Early steps in the European eel (Anguilla anguilla)-Vibrio vulnificus interaction in the gills: Role of the RtxA13 toxin.</title>
        <authorList>
            <person name="Callol A."/>
            <person name="Pajuelo D."/>
            <person name="Ebbesson L."/>
            <person name="Teles M."/>
            <person name="MacKenzie S."/>
            <person name="Amaro C."/>
        </authorList>
    </citation>
    <scope>NUCLEOTIDE SEQUENCE</scope>
</reference>
<name>A0A0E9XX37_ANGAN</name>
<dbReference type="EMBL" id="GBXM01002162">
    <property type="protein sequence ID" value="JAI06416.1"/>
    <property type="molecule type" value="Transcribed_RNA"/>
</dbReference>
<proteinExistence type="predicted"/>
<sequence>MFMGNKSIPNSMFINPGPGDPCLCWCLFQP</sequence>
<reference evidence="1" key="1">
    <citation type="submission" date="2014-11" db="EMBL/GenBank/DDBJ databases">
        <authorList>
            <person name="Amaro Gonzalez C."/>
        </authorList>
    </citation>
    <scope>NUCLEOTIDE SEQUENCE</scope>
</reference>
<dbReference type="AlphaFoldDB" id="A0A0E9XX37"/>
<accession>A0A0E9XX37</accession>
<protein>
    <submittedName>
        <fullName evidence="1">Uncharacterized protein</fullName>
    </submittedName>
</protein>
<evidence type="ECO:0000313" key="1">
    <source>
        <dbReference type="EMBL" id="JAI06416.1"/>
    </source>
</evidence>